<dbReference type="Proteomes" id="UP000650467">
    <property type="component" value="Unassembled WGS sequence"/>
</dbReference>
<feature type="domain" description="Suppressor of white apricot N-terminal" evidence="4">
    <location>
        <begin position="40"/>
        <end position="191"/>
    </location>
</feature>
<feature type="compositionally biased region" description="Basic and acidic residues" evidence="3">
    <location>
        <begin position="564"/>
        <end position="576"/>
    </location>
</feature>
<feature type="compositionally biased region" description="Gly residues" evidence="3">
    <location>
        <begin position="384"/>
        <end position="395"/>
    </location>
</feature>
<dbReference type="GO" id="GO:0006397">
    <property type="term" value="P:mRNA processing"/>
    <property type="evidence" value="ECO:0007669"/>
    <property type="project" value="UniProtKB-KW"/>
</dbReference>
<dbReference type="InterPro" id="IPR040397">
    <property type="entry name" value="SWAP"/>
</dbReference>
<evidence type="ECO:0000259" key="4">
    <source>
        <dbReference type="SMART" id="SM01141"/>
    </source>
</evidence>
<feature type="compositionally biased region" description="Basic residues" evidence="3">
    <location>
        <begin position="689"/>
        <end position="708"/>
    </location>
</feature>
<feature type="compositionally biased region" description="Gly residues" evidence="3">
    <location>
        <begin position="579"/>
        <end position="588"/>
    </location>
</feature>
<feature type="compositionally biased region" description="Basic and acidic residues" evidence="3">
    <location>
        <begin position="673"/>
        <end position="688"/>
    </location>
</feature>
<feature type="compositionally biased region" description="Basic and acidic residues" evidence="3">
    <location>
        <begin position="505"/>
        <end position="553"/>
    </location>
</feature>
<dbReference type="InterPro" id="IPR019147">
    <property type="entry name" value="SWAP_N_domain"/>
</dbReference>
<comment type="caution">
    <text evidence="5">The sequence shown here is derived from an EMBL/GenBank/DDBJ whole genome shotgun (WGS) entry which is preliminary data.</text>
</comment>
<dbReference type="SMART" id="SM01141">
    <property type="entry name" value="DRY_EERY"/>
    <property type="match status" value="1"/>
</dbReference>
<feature type="compositionally biased region" description="Basic and acidic residues" evidence="3">
    <location>
        <begin position="259"/>
        <end position="268"/>
    </location>
</feature>
<dbReference type="EMBL" id="JAEHOC010000001">
    <property type="protein sequence ID" value="KAG2445716.1"/>
    <property type="molecule type" value="Genomic_DNA"/>
</dbReference>
<dbReference type="PANTHER" id="PTHR13161">
    <property type="entry name" value="SPLICING FACTOR SUPPRESSOR OF WHITE APRICOT"/>
    <property type="match status" value="1"/>
</dbReference>
<accession>A0A836B2F3</accession>
<feature type="compositionally biased region" description="Low complexity" evidence="3">
    <location>
        <begin position="595"/>
        <end position="616"/>
    </location>
</feature>
<keyword evidence="6" id="KW-1185">Reference proteome</keyword>
<keyword evidence="2" id="KW-0508">mRNA splicing</keyword>
<feature type="region of interest" description="Disordered" evidence="3">
    <location>
        <begin position="193"/>
        <end position="242"/>
    </location>
</feature>
<feature type="region of interest" description="Disordered" evidence="3">
    <location>
        <begin position="259"/>
        <end position="397"/>
    </location>
</feature>
<evidence type="ECO:0000256" key="2">
    <source>
        <dbReference type="ARBA" id="ARBA00023187"/>
    </source>
</evidence>
<evidence type="ECO:0000256" key="1">
    <source>
        <dbReference type="ARBA" id="ARBA00022664"/>
    </source>
</evidence>
<feature type="region of interest" description="Disordered" evidence="3">
    <location>
        <begin position="1"/>
        <end position="31"/>
    </location>
</feature>
<reference evidence="5" key="1">
    <citation type="journal article" date="2020" name="bioRxiv">
        <title>Comparative genomics of Chlamydomonas.</title>
        <authorList>
            <person name="Craig R.J."/>
            <person name="Hasan A.R."/>
            <person name="Ness R.W."/>
            <person name="Keightley P.D."/>
        </authorList>
    </citation>
    <scope>NUCLEOTIDE SEQUENCE</scope>
    <source>
        <strain evidence="5">SAG 7.73</strain>
    </source>
</reference>
<feature type="compositionally biased region" description="Basic residues" evidence="3">
    <location>
        <begin position="269"/>
        <end position="287"/>
    </location>
</feature>
<feature type="region of interest" description="Disordered" evidence="3">
    <location>
        <begin position="635"/>
        <end position="708"/>
    </location>
</feature>
<sequence>MSYYQEARAAKKALERQADDHKRKQERRAELSESVEHALNYLYVEGRSCKITRNTESHSNLENGVGLITWNGGSTIDRFDGRALLDFYKEPDPSVFTRPKPPNEERLELSLRFESFRDVVRLSAKGLSEEKGIEFAHQENIEIRAARRAAAAAQAAATSGHRNPQPLPMSMPSLAGTGAFAAVGFNYGGSSEAAGAAGGGEGDDSSSSSDSDSSSSSDSEPDDGLNADARQEAEDDRIDDIAEQYGLTDFSFRLHKVLEKEGEEEARMRKPPRRRGNRKAARERAKRMQGMGLDPRTKERVGVTRDWTQPPKNRRGDRFGRGEHADGMAEVDAGDDLGGTFHRGSGRRSPGRSRSKSRSRSPDWRRGAGGSGRPQFITEFSSAPGGGSGAGGAGAAGLAALAAQHEVAAARRTAIDRSVFERDEGAILDALPDGPDPAAIGAQAIPLPPTSVQALRAAAEGRRGGRREREREERERERERERDYHGYSYRRRYEQRSSRSRSRSRSRERERERDADRDRDRGRDHDRERDRDRDRERDREREREREREKESERGGSSYGGRGGGDAERDRDRERQRSGAGAGTSGSGGAAVPTRAYAGAVGSAAAAPAAAGAPAGVKETPQERLKRIMAAQLNKQAQKDNIQAAQKKLQVEKEKEARVALERVVMRRSPSPPPRDRPDHYDPYFDRPRGRSRSRSRSPGRYRRRSRSR</sequence>
<dbReference type="GO" id="GO:0008380">
    <property type="term" value="P:RNA splicing"/>
    <property type="evidence" value="ECO:0007669"/>
    <property type="project" value="UniProtKB-KW"/>
</dbReference>
<gene>
    <name evidence="5" type="ORF">HXX76_000322</name>
</gene>
<feature type="region of interest" description="Disordered" evidence="3">
    <location>
        <begin position="430"/>
        <end position="622"/>
    </location>
</feature>
<dbReference type="PANTHER" id="PTHR13161:SF4">
    <property type="entry name" value="CLK4-ASSOCIATING SERINE_ARGININE RICH PROTEIN"/>
    <property type="match status" value="1"/>
</dbReference>
<evidence type="ECO:0000313" key="6">
    <source>
        <dbReference type="Proteomes" id="UP000650467"/>
    </source>
</evidence>
<keyword evidence="1" id="KW-0507">mRNA processing</keyword>
<dbReference type="OrthoDB" id="10070965at2759"/>
<evidence type="ECO:0000256" key="3">
    <source>
        <dbReference type="SAM" id="MobiDB-lite"/>
    </source>
</evidence>
<feature type="compositionally biased region" description="Acidic residues" evidence="3">
    <location>
        <begin position="233"/>
        <end position="242"/>
    </location>
</feature>
<evidence type="ECO:0000313" key="5">
    <source>
        <dbReference type="EMBL" id="KAG2445716.1"/>
    </source>
</evidence>
<name>A0A836B2F3_CHLIN</name>
<feature type="compositionally biased region" description="Basic and acidic residues" evidence="3">
    <location>
        <begin position="8"/>
        <end position="31"/>
    </location>
</feature>
<feature type="compositionally biased region" description="Basic and acidic residues" evidence="3">
    <location>
        <begin position="648"/>
        <end position="664"/>
    </location>
</feature>
<feature type="compositionally biased region" description="Low complexity" evidence="3">
    <location>
        <begin position="205"/>
        <end position="218"/>
    </location>
</feature>
<proteinExistence type="predicted"/>
<dbReference type="AlphaFoldDB" id="A0A836B2F3"/>
<protein>
    <recommendedName>
        <fullName evidence="4">Suppressor of white apricot N-terminal domain-containing protein</fullName>
    </recommendedName>
</protein>
<feature type="compositionally biased region" description="Basic and acidic residues" evidence="3">
    <location>
        <begin position="459"/>
        <end position="497"/>
    </location>
</feature>
<organism evidence="5 6">
    <name type="scientific">Chlamydomonas incerta</name>
    <dbReference type="NCBI Taxonomy" id="51695"/>
    <lineage>
        <taxon>Eukaryota</taxon>
        <taxon>Viridiplantae</taxon>
        <taxon>Chlorophyta</taxon>
        <taxon>core chlorophytes</taxon>
        <taxon>Chlorophyceae</taxon>
        <taxon>CS clade</taxon>
        <taxon>Chlamydomonadales</taxon>
        <taxon>Chlamydomonadaceae</taxon>
        <taxon>Chlamydomonas</taxon>
    </lineage>
</organism>
<feature type="compositionally biased region" description="Basic residues" evidence="3">
    <location>
        <begin position="344"/>
        <end position="359"/>
    </location>
</feature>
<feature type="compositionally biased region" description="Basic and acidic residues" evidence="3">
    <location>
        <begin position="314"/>
        <end position="327"/>
    </location>
</feature>
<dbReference type="Pfam" id="PF09750">
    <property type="entry name" value="DRY_EERY"/>
    <property type="match status" value="1"/>
</dbReference>